<sequence>MASPQGSPTGVAATRGQQRPLAGTITCRQRRSMVAQSYRLNKGDDNDHWKRVRGLGFLFGKRMILLLGI</sequence>
<protein>
    <submittedName>
        <fullName evidence="2">Uncharacterized protein</fullName>
    </submittedName>
</protein>
<organism evidence="2 3">
    <name type="scientific">Ensete ventricosum</name>
    <name type="common">Abyssinian banana</name>
    <name type="synonym">Musa ensete</name>
    <dbReference type="NCBI Taxonomy" id="4639"/>
    <lineage>
        <taxon>Eukaryota</taxon>
        <taxon>Viridiplantae</taxon>
        <taxon>Streptophyta</taxon>
        <taxon>Embryophyta</taxon>
        <taxon>Tracheophyta</taxon>
        <taxon>Spermatophyta</taxon>
        <taxon>Magnoliopsida</taxon>
        <taxon>Liliopsida</taxon>
        <taxon>Zingiberales</taxon>
        <taxon>Musaceae</taxon>
        <taxon>Ensete</taxon>
    </lineage>
</organism>
<comment type="caution">
    <text evidence="2">The sequence shown here is derived from an EMBL/GenBank/DDBJ whole genome shotgun (WGS) entry which is preliminary data.</text>
</comment>
<dbReference type="Proteomes" id="UP000287651">
    <property type="component" value="Unassembled WGS sequence"/>
</dbReference>
<gene>
    <name evidence="2" type="ORF">B296_00050002</name>
</gene>
<accession>A0A426XEL6</accession>
<evidence type="ECO:0000256" key="1">
    <source>
        <dbReference type="SAM" id="MobiDB-lite"/>
    </source>
</evidence>
<feature type="region of interest" description="Disordered" evidence="1">
    <location>
        <begin position="1"/>
        <end position="26"/>
    </location>
</feature>
<evidence type="ECO:0000313" key="3">
    <source>
        <dbReference type="Proteomes" id="UP000287651"/>
    </source>
</evidence>
<evidence type="ECO:0000313" key="2">
    <source>
        <dbReference type="EMBL" id="RRT37906.1"/>
    </source>
</evidence>
<reference evidence="2 3" key="1">
    <citation type="journal article" date="2014" name="Agronomy (Basel)">
        <title>A Draft Genome Sequence for Ensete ventricosum, the Drought-Tolerant Tree Against Hunger.</title>
        <authorList>
            <person name="Harrison J."/>
            <person name="Moore K.A."/>
            <person name="Paszkiewicz K."/>
            <person name="Jones T."/>
            <person name="Grant M."/>
            <person name="Ambacheew D."/>
            <person name="Muzemil S."/>
            <person name="Studholme D.J."/>
        </authorList>
    </citation>
    <scope>NUCLEOTIDE SEQUENCE [LARGE SCALE GENOMIC DNA]</scope>
</reference>
<dbReference type="EMBL" id="AMZH03021752">
    <property type="protein sequence ID" value="RRT37906.1"/>
    <property type="molecule type" value="Genomic_DNA"/>
</dbReference>
<name>A0A426XEL6_ENSVE</name>
<dbReference type="AlphaFoldDB" id="A0A426XEL6"/>
<proteinExistence type="predicted"/>